<evidence type="ECO:0000313" key="4">
    <source>
        <dbReference type="EMBL" id="QHS95547.1"/>
    </source>
</evidence>
<evidence type="ECO:0000256" key="1">
    <source>
        <dbReference type="ARBA" id="ARBA00023098"/>
    </source>
</evidence>
<dbReference type="PROSITE" id="PS51635">
    <property type="entry name" value="PNPLA"/>
    <property type="match status" value="1"/>
</dbReference>
<dbReference type="InterPro" id="IPR002641">
    <property type="entry name" value="PNPLA_dom"/>
</dbReference>
<sequence>MSTDIEIFNKQIGLMIDNLEKPPKFGDVNLVFEGGSLNGYYLYGVAMFLKELERRGAMRVVKVSGTSIGAYIAFHYLNNTLNDAYKHTIHAKQSIIERLNMSCFKDAVAVDLSGIKVNHLNGRLFVSYYEVAPERKRVIQSEFADASDLRDALCASAYLPVLMDGGMTYPCNSDGRQCIDGGMPYLFCGENEKTLYVKLSGWDKLGKMFSHRGEKNARGRVCEGIVTAYNFFLYGETSSDMCSWVENWGTLDRLLYYFKHLFCLILSLVICSIALGWRWFVSNNPGYDAIIYGLLNDADLSILKAVGQQIKDALKDILIVIMK</sequence>
<protein>
    <recommendedName>
        <fullName evidence="3">PNPLA domain-containing protein</fullName>
    </recommendedName>
</protein>
<feature type="transmembrane region" description="Helical" evidence="2">
    <location>
        <begin position="261"/>
        <end position="280"/>
    </location>
</feature>
<dbReference type="Gene3D" id="3.40.1090.10">
    <property type="entry name" value="Cytosolic phospholipase A2 catalytic domain"/>
    <property type="match status" value="1"/>
</dbReference>
<keyword evidence="2" id="KW-0812">Transmembrane</keyword>
<dbReference type="GO" id="GO:0005737">
    <property type="term" value="C:cytoplasm"/>
    <property type="evidence" value="ECO:0007669"/>
    <property type="project" value="TreeGrafter"/>
</dbReference>
<dbReference type="GO" id="GO:0004806">
    <property type="term" value="F:triacylglycerol lipase activity"/>
    <property type="evidence" value="ECO:0007669"/>
    <property type="project" value="TreeGrafter"/>
</dbReference>
<keyword evidence="1" id="KW-0443">Lipid metabolism</keyword>
<keyword evidence="2" id="KW-0472">Membrane</keyword>
<feature type="domain" description="PNPLA" evidence="3">
    <location>
        <begin position="30"/>
        <end position="198"/>
    </location>
</feature>
<organism evidence="4">
    <name type="scientific">viral metagenome</name>
    <dbReference type="NCBI Taxonomy" id="1070528"/>
    <lineage>
        <taxon>unclassified sequences</taxon>
        <taxon>metagenomes</taxon>
        <taxon>organismal metagenomes</taxon>
    </lineage>
</organism>
<name>A0A6C0BT67_9ZZZZ</name>
<dbReference type="EMBL" id="MN739253">
    <property type="protein sequence ID" value="QHS95547.1"/>
    <property type="molecule type" value="Genomic_DNA"/>
</dbReference>
<reference evidence="4" key="1">
    <citation type="journal article" date="2020" name="Nature">
        <title>Giant virus diversity and host interactions through global metagenomics.</title>
        <authorList>
            <person name="Schulz F."/>
            <person name="Roux S."/>
            <person name="Paez-Espino D."/>
            <person name="Jungbluth S."/>
            <person name="Walsh D.A."/>
            <person name="Denef V.J."/>
            <person name="McMahon K.D."/>
            <person name="Konstantinidis K.T."/>
            <person name="Eloe-Fadrosh E.A."/>
            <person name="Kyrpides N.C."/>
            <person name="Woyke T."/>
        </authorList>
    </citation>
    <scope>NUCLEOTIDE SEQUENCE</scope>
    <source>
        <strain evidence="4">GVMAG-M-3300018868-6</strain>
    </source>
</reference>
<dbReference type="GO" id="GO:0055088">
    <property type="term" value="P:lipid homeostasis"/>
    <property type="evidence" value="ECO:0007669"/>
    <property type="project" value="TreeGrafter"/>
</dbReference>
<evidence type="ECO:0000256" key="2">
    <source>
        <dbReference type="SAM" id="Phobius"/>
    </source>
</evidence>
<proteinExistence type="predicted"/>
<dbReference type="GO" id="GO:0016020">
    <property type="term" value="C:membrane"/>
    <property type="evidence" value="ECO:0007669"/>
    <property type="project" value="TreeGrafter"/>
</dbReference>
<dbReference type="GO" id="GO:0019433">
    <property type="term" value="P:triglyceride catabolic process"/>
    <property type="evidence" value="ECO:0007669"/>
    <property type="project" value="TreeGrafter"/>
</dbReference>
<evidence type="ECO:0000259" key="3">
    <source>
        <dbReference type="PROSITE" id="PS51635"/>
    </source>
</evidence>
<dbReference type="GO" id="GO:0005811">
    <property type="term" value="C:lipid droplet"/>
    <property type="evidence" value="ECO:0007669"/>
    <property type="project" value="TreeGrafter"/>
</dbReference>
<dbReference type="Pfam" id="PF01734">
    <property type="entry name" value="Patatin"/>
    <property type="match status" value="1"/>
</dbReference>
<dbReference type="PANTHER" id="PTHR12406">
    <property type="entry name" value="CALCIUM-INDEPENDENT PHOSPHOLIPASE A2 IPLA2 -RELATED"/>
    <property type="match status" value="1"/>
</dbReference>
<dbReference type="InterPro" id="IPR033562">
    <property type="entry name" value="PLPL"/>
</dbReference>
<dbReference type="InterPro" id="IPR016035">
    <property type="entry name" value="Acyl_Trfase/lysoPLipase"/>
</dbReference>
<dbReference type="SUPFAM" id="SSF52151">
    <property type="entry name" value="FabD/lysophospholipase-like"/>
    <property type="match status" value="1"/>
</dbReference>
<dbReference type="AlphaFoldDB" id="A0A6C0BT67"/>
<keyword evidence="2" id="KW-1133">Transmembrane helix</keyword>
<dbReference type="PANTHER" id="PTHR12406:SF7">
    <property type="entry name" value="PATATIN-LIKE PHOSPHOLIPASE DOMAIN-CONTAINING PROTEIN 4"/>
    <property type="match status" value="1"/>
</dbReference>
<accession>A0A6C0BT67</accession>